<keyword evidence="1" id="KW-0812">Transmembrane</keyword>
<keyword evidence="1" id="KW-1133">Transmembrane helix</keyword>
<organism evidence="2 3">
    <name type="scientific">Paludisphaera mucosa</name>
    <dbReference type="NCBI Taxonomy" id="3030827"/>
    <lineage>
        <taxon>Bacteria</taxon>
        <taxon>Pseudomonadati</taxon>
        <taxon>Planctomycetota</taxon>
        <taxon>Planctomycetia</taxon>
        <taxon>Isosphaerales</taxon>
        <taxon>Isosphaeraceae</taxon>
        <taxon>Paludisphaera</taxon>
    </lineage>
</organism>
<gene>
    <name evidence="2" type="ORF">PZE19_21950</name>
</gene>
<protein>
    <submittedName>
        <fullName evidence="2">Uncharacterized protein</fullName>
    </submittedName>
</protein>
<reference evidence="2 3" key="1">
    <citation type="submission" date="2023-03" db="EMBL/GenBank/DDBJ databases">
        <title>Paludisphaera mucosa sp. nov. a novel planctomycete from northern fen.</title>
        <authorList>
            <person name="Ivanova A."/>
        </authorList>
    </citation>
    <scope>NUCLEOTIDE SEQUENCE [LARGE SCALE GENOMIC DNA]</scope>
    <source>
        <strain evidence="2 3">Pla2</strain>
    </source>
</reference>
<evidence type="ECO:0000313" key="2">
    <source>
        <dbReference type="EMBL" id="MDG3006444.1"/>
    </source>
</evidence>
<dbReference type="Proteomes" id="UP001216907">
    <property type="component" value="Unassembled WGS sequence"/>
</dbReference>
<accession>A0ABT6FFV1</accession>
<feature type="transmembrane region" description="Helical" evidence="1">
    <location>
        <begin position="142"/>
        <end position="162"/>
    </location>
</feature>
<dbReference type="RefSeq" id="WP_277862741.1">
    <property type="nucleotide sequence ID" value="NZ_JARRAG010000002.1"/>
</dbReference>
<proteinExistence type="predicted"/>
<comment type="caution">
    <text evidence="2">The sequence shown here is derived from an EMBL/GenBank/DDBJ whole genome shotgun (WGS) entry which is preliminary data.</text>
</comment>
<feature type="transmembrane region" description="Helical" evidence="1">
    <location>
        <begin position="47"/>
        <end position="80"/>
    </location>
</feature>
<evidence type="ECO:0000256" key="1">
    <source>
        <dbReference type="SAM" id="Phobius"/>
    </source>
</evidence>
<evidence type="ECO:0000313" key="3">
    <source>
        <dbReference type="Proteomes" id="UP001216907"/>
    </source>
</evidence>
<dbReference type="EMBL" id="JARRAG010000002">
    <property type="protein sequence ID" value="MDG3006444.1"/>
    <property type="molecule type" value="Genomic_DNA"/>
</dbReference>
<sequence>MPQEQNNSTKLTTGDSLGLIYLFANSHATAITPLIRNSFGAEAFHPYGLVALLLMLALTGGRWASGMGLYLMLWFIALIVRRIQTFHLRQKGIITHSRYRGYPWLAMKFRFIKDVEQARGFEPFMCFLIGAAVCPMSETLGLFIMAGFVSLGVCMCIDKFIVYKRVQHMSDAVLEGEYYAEEFKKGR</sequence>
<keyword evidence="1" id="KW-0472">Membrane</keyword>
<keyword evidence="3" id="KW-1185">Reference proteome</keyword>
<name>A0ABT6FFV1_9BACT</name>